<dbReference type="Pfam" id="PF03190">
    <property type="entry name" value="Thioredox_DsbH"/>
    <property type="match status" value="1"/>
</dbReference>
<gene>
    <name evidence="2" type="ORF">WG926_06635</name>
</gene>
<dbReference type="InterPro" id="IPR024705">
    <property type="entry name" value="Ssp411"/>
</dbReference>
<dbReference type="Proteomes" id="UP001413721">
    <property type="component" value="Unassembled WGS sequence"/>
</dbReference>
<dbReference type="SUPFAM" id="SSF48208">
    <property type="entry name" value="Six-hairpin glycosidases"/>
    <property type="match status" value="1"/>
</dbReference>
<accession>A0ABU9YGP7</accession>
<organism evidence="2 3">
    <name type="scientific">Tistrella arctica</name>
    <dbReference type="NCBI Taxonomy" id="3133430"/>
    <lineage>
        <taxon>Bacteria</taxon>
        <taxon>Pseudomonadati</taxon>
        <taxon>Pseudomonadota</taxon>
        <taxon>Alphaproteobacteria</taxon>
        <taxon>Geminicoccales</taxon>
        <taxon>Geminicoccaceae</taxon>
        <taxon>Tistrella</taxon>
    </lineage>
</organism>
<feature type="domain" description="Spermatogenesis-associated protein 20-like TRX" evidence="1">
    <location>
        <begin position="4"/>
        <end position="164"/>
    </location>
</feature>
<dbReference type="InterPro" id="IPR008928">
    <property type="entry name" value="6-hairpin_glycosidase_sf"/>
</dbReference>
<keyword evidence="3" id="KW-1185">Reference proteome</keyword>
<dbReference type="InterPro" id="IPR004879">
    <property type="entry name" value="Ssp411-like_TRX"/>
</dbReference>
<proteinExistence type="predicted"/>
<dbReference type="EMBL" id="JBBKTW010000002">
    <property type="protein sequence ID" value="MEN2987973.1"/>
    <property type="molecule type" value="Genomic_DNA"/>
</dbReference>
<dbReference type="InterPro" id="IPR036249">
    <property type="entry name" value="Thioredoxin-like_sf"/>
</dbReference>
<dbReference type="PANTHER" id="PTHR42899">
    <property type="entry name" value="SPERMATOGENESIS-ASSOCIATED PROTEIN 20"/>
    <property type="match status" value="1"/>
</dbReference>
<sequence length="688" mass="73600">MSGNSLHREVSPYLLQHKDNPVDWQPWGPEAFARARADNRPILLSIGYAACHWCHVMAHESFEKPETAAVMNRLFVNVKVDREERPDVDEVYMAALQALGQPGGWPLTMFLTPDGAPFWGGTYFPPEPRHGLPAFRDMLEQIARIYHDQSDDVRHNASAIGTKLAVLAQSRPGPLPAPAQVMAAAARVAGIYDLQQGGIRGAPKFPNTPLLALLDAATARGGANARKPAEALDITLHQMAAGGIYDHLGGGFARYSVDAEWLVPHFEKMLYDNAQLLPIYARAAARTAAAGNPVSVFTERVAETVAWLEREMETGGGAFASSLDADSEGEEGRFYVWTPEQVADVLSPEEATLFNRVYDIEPGGNFEGASIPNRLFSGERLSDEVEARLADIRETLRLHREARVHPGRDDKVLADWNGLMIAGLAEAGMILDRPDWIARAARAFDAVVASHGRDDAQGPRLGHAARAGRLVYPGLVDDYAAMILAAIALDQAARDDDGGRRLALARGWADTVERHHAASGGGYHMTADDGEVLPVRSRPAADNALPSGNGLMAQALARLFLATGDDTYAARARATIAAFSADADQNPFGIASLLVASLLLDTADQVVIAGPAGAPETEALWRAAAASGRPLLDLRRIDPTTPLPAGHPATGKAMVDGRATAYHCQGTRCGLPIHDPAALAAALLPDAA</sequence>
<dbReference type="Gene3D" id="3.40.30.10">
    <property type="entry name" value="Glutaredoxin"/>
    <property type="match status" value="1"/>
</dbReference>
<evidence type="ECO:0000313" key="2">
    <source>
        <dbReference type="EMBL" id="MEN2987973.1"/>
    </source>
</evidence>
<evidence type="ECO:0000313" key="3">
    <source>
        <dbReference type="Proteomes" id="UP001413721"/>
    </source>
</evidence>
<dbReference type="SUPFAM" id="SSF52833">
    <property type="entry name" value="Thioredoxin-like"/>
    <property type="match status" value="1"/>
</dbReference>
<protein>
    <submittedName>
        <fullName evidence="2">Thioredoxin domain-containing protein</fullName>
    </submittedName>
</protein>
<dbReference type="CDD" id="cd02955">
    <property type="entry name" value="SSP411"/>
    <property type="match status" value="1"/>
</dbReference>
<name>A0ABU9YGP7_9PROT</name>
<dbReference type="PANTHER" id="PTHR42899:SF1">
    <property type="entry name" value="SPERMATOGENESIS-ASSOCIATED PROTEIN 20"/>
    <property type="match status" value="1"/>
</dbReference>
<dbReference type="PIRSF" id="PIRSF006402">
    <property type="entry name" value="UCP006402_thioredoxin"/>
    <property type="match status" value="1"/>
</dbReference>
<dbReference type="RefSeq" id="WP_345936989.1">
    <property type="nucleotide sequence ID" value="NZ_JBBKTW010000002.1"/>
</dbReference>
<reference evidence="2 3" key="1">
    <citation type="submission" date="2024-03" db="EMBL/GenBank/DDBJ databases">
        <title>High-quality draft genome sequencing of Tistrella sp. BH-R2-4.</title>
        <authorList>
            <person name="Dong C."/>
        </authorList>
    </citation>
    <scope>NUCLEOTIDE SEQUENCE [LARGE SCALE GENOMIC DNA]</scope>
    <source>
        <strain evidence="2 3">BH-R2-4</strain>
    </source>
</reference>
<evidence type="ECO:0000259" key="1">
    <source>
        <dbReference type="Pfam" id="PF03190"/>
    </source>
</evidence>
<comment type="caution">
    <text evidence="2">The sequence shown here is derived from an EMBL/GenBank/DDBJ whole genome shotgun (WGS) entry which is preliminary data.</text>
</comment>